<dbReference type="OMA" id="IRESAMY"/>
<protein>
    <recommendedName>
        <fullName evidence="1">Retrotransposon Copia-like N-terminal domain-containing protein</fullName>
    </recommendedName>
</protein>
<keyword evidence="3" id="KW-1185">Reference proteome</keyword>
<gene>
    <name evidence="2" type="ORF">TCM_032027</name>
</gene>
<dbReference type="eggNOG" id="KOG0017">
    <property type="taxonomic scope" value="Eukaryota"/>
</dbReference>
<evidence type="ECO:0000313" key="2">
    <source>
        <dbReference type="EMBL" id="EOY13452.1"/>
    </source>
</evidence>
<reference evidence="2 3" key="1">
    <citation type="journal article" date="2013" name="Genome Biol.">
        <title>The genome sequence of the most widely cultivated cacao type and its use to identify candidate genes regulating pod color.</title>
        <authorList>
            <person name="Motamayor J.C."/>
            <person name="Mockaitis K."/>
            <person name="Schmutz J."/>
            <person name="Haiminen N."/>
            <person name="Iii D.L."/>
            <person name="Cornejo O."/>
            <person name="Findley S.D."/>
            <person name="Zheng P."/>
            <person name="Utro F."/>
            <person name="Royaert S."/>
            <person name="Saski C."/>
            <person name="Jenkins J."/>
            <person name="Podicheti R."/>
            <person name="Zhao M."/>
            <person name="Scheffler B.E."/>
            <person name="Stack J.C."/>
            <person name="Feltus F.A."/>
            <person name="Mustiga G.M."/>
            <person name="Amores F."/>
            <person name="Phillips W."/>
            <person name="Marelli J.P."/>
            <person name="May G.D."/>
            <person name="Shapiro H."/>
            <person name="Ma J."/>
            <person name="Bustamante C.D."/>
            <person name="Schnell R.J."/>
            <person name="Main D."/>
            <person name="Gilbert D."/>
            <person name="Parida L."/>
            <person name="Kuhn D.N."/>
        </authorList>
    </citation>
    <scope>NUCLEOTIDE SEQUENCE [LARGE SCALE GENOMIC DNA]</scope>
    <source>
        <strain evidence="3">cv. Matina 1-6</strain>
    </source>
</reference>
<dbReference type="Pfam" id="PF14244">
    <property type="entry name" value="Retrotran_gag_3"/>
    <property type="match status" value="1"/>
</dbReference>
<evidence type="ECO:0000313" key="3">
    <source>
        <dbReference type="Proteomes" id="UP000026915"/>
    </source>
</evidence>
<accession>A0A061F9Q1</accession>
<name>A0A061F9Q1_THECC</name>
<organism evidence="2 3">
    <name type="scientific">Theobroma cacao</name>
    <name type="common">Cacao</name>
    <name type="synonym">Cocoa</name>
    <dbReference type="NCBI Taxonomy" id="3641"/>
    <lineage>
        <taxon>Eukaryota</taxon>
        <taxon>Viridiplantae</taxon>
        <taxon>Streptophyta</taxon>
        <taxon>Embryophyta</taxon>
        <taxon>Tracheophyta</taxon>
        <taxon>Spermatophyta</taxon>
        <taxon>Magnoliopsida</taxon>
        <taxon>eudicotyledons</taxon>
        <taxon>Gunneridae</taxon>
        <taxon>Pentapetalae</taxon>
        <taxon>rosids</taxon>
        <taxon>malvids</taxon>
        <taxon>Malvales</taxon>
        <taxon>Malvaceae</taxon>
        <taxon>Byttnerioideae</taxon>
        <taxon>Theobroma</taxon>
    </lineage>
</organism>
<dbReference type="AlphaFoldDB" id="A0A061F9Q1"/>
<dbReference type="HOGENOM" id="CLU_071438_1_1_1"/>
<evidence type="ECO:0000259" key="1">
    <source>
        <dbReference type="Pfam" id="PF14244"/>
    </source>
</evidence>
<dbReference type="InParanoid" id="A0A061F9Q1"/>
<dbReference type="EMBL" id="CM001885">
    <property type="protein sequence ID" value="EOY13452.1"/>
    <property type="molecule type" value="Genomic_DNA"/>
</dbReference>
<proteinExistence type="predicted"/>
<dbReference type="Gramene" id="EOY13452">
    <property type="protein sequence ID" value="EOY13452"/>
    <property type="gene ID" value="TCM_032027"/>
</dbReference>
<dbReference type="PANTHER" id="PTHR37610">
    <property type="entry name" value="CCHC-TYPE DOMAIN-CONTAINING PROTEIN"/>
    <property type="match status" value="1"/>
</dbReference>
<dbReference type="Proteomes" id="UP000026915">
    <property type="component" value="Chromosome 7"/>
</dbReference>
<sequence>MSKSTNLRPQMSQTSIDSRSPISLIADPQSPYFLHHTDHPRSVVINPKLTTNNYVVWSRSFLLVLSIRNKIGFMNGTIPKLDATKPIFPSWTRCNNLLVAWLLDSITQPIASIVFYVESTMEIWNTFKQNFA</sequence>
<dbReference type="InterPro" id="IPR029472">
    <property type="entry name" value="Copia-like_N"/>
</dbReference>
<feature type="domain" description="Retrotransposon Copia-like N-terminal" evidence="1">
    <location>
        <begin position="35"/>
        <end position="80"/>
    </location>
</feature>
<dbReference type="PANTHER" id="PTHR37610:SF94">
    <property type="entry name" value="RETROTRANSPOSON COPIA-LIKE N-TERMINAL DOMAIN-CONTAINING PROTEIN"/>
    <property type="match status" value="1"/>
</dbReference>